<feature type="domain" description="Histidine kinase" evidence="17">
    <location>
        <begin position="397"/>
        <end position="622"/>
    </location>
</feature>
<evidence type="ECO:0000256" key="9">
    <source>
        <dbReference type="ARBA" id="ARBA00022741"/>
    </source>
</evidence>
<evidence type="ECO:0000256" key="4">
    <source>
        <dbReference type="ARBA" id="ARBA00012438"/>
    </source>
</evidence>
<dbReference type="AlphaFoldDB" id="A0AAQ3B2J5"/>
<keyword evidence="15" id="KW-0175">Coiled coil</keyword>
<evidence type="ECO:0000256" key="16">
    <source>
        <dbReference type="SAM" id="Phobius"/>
    </source>
</evidence>
<evidence type="ECO:0000256" key="1">
    <source>
        <dbReference type="ARBA" id="ARBA00000085"/>
    </source>
</evidence>
<dbReference type="InterPro" id="IPR036097">
    <property type="entry name" value="HisK_dim/P_sf"/>
</dbReference>
<dbReference type="InterPro" id="IPR036890">
    <property type="entry name" value="HATPase_C_sf"/>
</dbReference>
<protein>
    <recommendedName>
        <fullName evidence="4">histidine kinase</fullName>
        <ecNumber evidence="4">2.7.13.3</ecNumber>
    </recommendedName>
</protein>
<evidence type="ECO:0000256" key="12">
    <source>
        <dbReference type="ARBA" id="ARBA00022989"/>
    </source>
</evidence>
<keyword evidence="7" id="KW-0808">Transferase</keyword>
<dbReference type="SMART" id="SM00387">
    <property type="entry name" value="HATPase_c"/>
    <property type="match status" value="1"/>
</dbReference>
<keyword evidence="8 16" id="KW-0812">Transmembrane</keyword>
<evidence type="ECO:0000256" key="8">
    <source>
        <dbReference type="ARBA" id="ARBA00022692"/>
    </source>
</evidence>
<dbReference type="PIRSF" id="PIRSF036431">
    <property type="entry name" value="STHK_DctB"/>
    <property type="match status" value="1"/>
</dbReference>
<evidence type="ECO:0000256" key="6">
    <source>
        <dbReference type="ARBA" id="ARBA00022553"/>
    </source>
</evidence>
<dbReference type="InterPro" id="IPR003594">
    <property type="entry name" value="HATPase_dom"/>
</dbReference>
<keyword evidence="11 18" id="KW-0067">ATP-binding</keyword>
<dbReference type="InterPro" id="IPR029151">
    <property type="entry name" value="Sensor-like_sf"/>
</dbReference>
<dbReference type="InterPro" id="IPR004358">
    <property type="entry name" value="Sig_transdc_His_kin-like_C"/>
</dbReference>
<dbReference type="PANTHER" id="PTHR43065:SF46">
    <property type="entry name" value="C4-DICARBOXYLATE TRANSPORT SENSOR PROTEIN DCTB"/>
    <property type="match status" value="1"/>
</dbReference>
<keyword evidence="13" id="KW-0902">Two-component regulatory system</keyword>
<reference evidence="18" key="1">
    <citation type="submission" date="2023-02" db="EMBL/GenBank/DDBJ databases">
        <title>Isolation, identification, and genome analysis of Vibrio campbellii in the Penaeus vannamei larvae stage.</title>
        <authorList>
            <person name="Huang T."/>
            <person name="Zhang B."/>
        </authorList>
    </citation>
    <scope>NUCLEOTIDE SEQUENCE</scope>
    <source>
        <strain evidence="18">20220413_1</strain>
    </source>
</reference>
<dbReference type="Pfam" id="PF02518">
    <property type="entry name" value="HATPase_c"/>
    <property type="match status" value="1"/>
</dbReference>
<dbReference type="Gene3D" id="1.10.287.130">
    <property type="match status" value="1"/>
</dbReference>
<evidence type="ECO:0000256" key="3">
    <source>
        <dbReference type="ARBA" id="ARBA00004651"/>
    </source>
</evidence>
<proteinExistence type="predicted"/>
<sequence>MPFDNMALKTSEPIVNLLNPKALRHFLLVLLAIGLVGLMLTHKYATQHQHDQWQSKLQTQASQVAQEIDYELAKFEQIPNLLSHDPRLLEAVKVGKPSESLNLLLADWLAQSLADTIYVHDKTGLVIASSNYQQDDSFVGSNFAFRPYFQHALNGEKAQYVALGVRSNKRGYFFSSPLWVGGEVAGVITVKVNLEQLEKGLTQENGGLLVTGVHDVVFMSNLPDWRYRALFPLSEQAKRELDQTQQYGDTLPQYRGELTGQSGATQFENNQLLVSPNYLAYATNLFDKGFRVVALISQQEVFAAVLQADVIYLLLYSLVGLIALAWFQMLVNKARLANMNTNLEEKVTERTIVLSQANHQLQQTVHQYEQSQQALKQTQQELTQAAKLALLGELSASINHEINQPLAALRTYTENSQRLMAMERYPMVTDNLGKMLSLNDTIAEVIARLKVFTRKTDNNSHNEVSVLHDAVHNATRILSSKLIKQGVTLKVPNIECDVKLAIHSVELEQVLINLFHNAAQAMEGHCVDPQISIAIQCNENNCDILISDNGPGMSEQALAKVFDPFFTTKPEGLGLGLTISKRILESYQGSLSAYNHSASSDMDTQSQHSGGMTFIVSVPLVPLHPAEEHSHA</sequence>
<name>A0AAQ3B2J5_9VIBR</name>
<dbReference type="InterPro" id="IPR005467">
    <property type="entry name" value="His_kinase_dom"/>
</dbReference>
<evidence type="ECO:0000313" key="18">
    <source>
        <dbReference type="EMBL" id="WDG11206.1"/>
    </source>
</evidence>
<evidence type="ECO:0000256" key="13">
    <source>
        <dbReference type="ARBA" id="ARBA00023012"/>
    </source>
</evidence>
<dbReference type="CDD" id="cd00082">
    <property type="entry name" value="HisKA"/>
    <property type="match status" value="1"/>
</dbReference>
<evidence type="ECO:0000313" key="19">
    <source>
        <dbReference type="Proteomes" id="UP001219537"/>
    </source>
</evidence>
<feature type="transmembrane region" description="Helical" evidence="16">
    <location>
        <begin position="22"/>
        <end position="40"/>
    </location>
</feature>
<keyword evidence="5" id="KW-1003">Cell membrane</keyword>
<dbReference type="Proteomes" id="UP001219537">
    <property type="component" value="Chromosome 2"/>
</dbReference>
<dbReference type="EC" id="2.7.13.3" evidence="4"/>
<dbReference type="SUPFAM" id="SSF47384">
    <property type="entry name" value="Homodimeric domain of signal transducing histidine kinase"/>
    <property type="match status" value="1"/>
</dbReference>
<dbReference type="SUPFAM" id="SSF103190">
    <property type="entry name" value="Sensory domain-like"/>
    <property type="match status" value="1"/>
</dbReference>
<dbReference type="InterPro" id="IPR017055">
    <property type="entry name" value="Sig_transdc_His_kinase_DctB"/>
</dbReference>
<dbReference type="Gene3D" id="3.30.565.10">
    <property type="entry name" value="Histidine kinase-like ATPase, C-terminal domain"/>
    <property type="match status" value="1"/>
</dbReference>
<accession>A0AAQ3B2J5</accession>
<dbReference type="RefSeq" id="WP_274291809.1">
    <property type="nucleotide sequence ID" value="NZ_CP117989.1"/>
</dbReference>
<comment type="subcellular location">
    <subcellularLocation>
        <location evidence="2">Cell inner membrane</location>
    </subcellularLocation>
    <subcellularLocation>
        <location evidence="3">Cell membrane</location>
        <topology evidence="3">Multi-pass membrane protein</topology>
    </subcellularLocation>
</comment>
<keyword evidence="9" id="KW-0547">Nucleotide-binding</keyword>
<evidence type="ECO:0000256" key="11">
    <source>
        <dbReference type="ARBA" id="ARBA00022840"/>
    </source>
</evidence>
<dbReference type="InterPro" id="IPR033479">
    <property type="entry name" value="dCache_1"/>
</dbReference>
<dbReference type="Gene3D" id="3.30.450.20">
    <property type="entry name" value="PAS domain"/>
    <property type="match status" value="2"/>
</dbReference>
<gene>
    <name evidence="18" type="ORF">PUN50_18245</name>
</gene>
<dbReference type="InterPro" id="IPR003661">
    <property type="entry name" value="HisK_dim/P_dom"/>
</dbReference>
<organism evidence="18 19">
    <name type="scientific">Vibrio campbellii</name>
    <dbReference type="NCBI Taxonomy" id="680"/>
    <lineage>
        <taxon>Bacteria</taxon>
        <taxon>Pseudomonadati</taxon>
        <taxon>Pseudomonadota</taxon>
        <taxon>Gammaproteobacteria</taxon>
        <taxon>Vibrionales</taxon>
        <taxon>Vibrionaceae</taxon>
        <taxon>Vibrio</taxon>
    </lineage>
</organism>
<evidence type="ECO:0000256" key="5">
    <source>
        <dbReference type="ARBA" id="ARBA00022475"/>
    </source>
</evidence>
<dbReference type="EMBL" id="CP117989">
    <property type="protein sequence ID" value="WDG11206.1"/>
    <property type="molecule type" value="Genomic_DNA"/>
</dbReference>
<dbReference type="Pfam" id="PF02743">
    <property type="entry name" value="dCache_1"/>
    <property type="match status" value="1"/>
</dbReference>
<evidence type="ECO:0000256" key="7">
    <source>
        <dbReference type="ARBA" id="ARBA00022679"/>
    </source>
</evidence>
<dbReference type="PANTHER" id="PTHR43065">
    <property type="entry name" value="SENSOR HISTIDINE KINASE"/>
    <property type="match status" value="1"/>
</dbReference>
<keyword evidence="14 16" id="KW-0472">Membrane</keyword>
<dbReference type="GO" id="GO:0005886">
    <property type="term" value="C:plasma membrane"/>
    <property type="evidence" value="ECO:0007669"/>
    <property type="project" value="UniProtKB-SubCell"/>
</dbReference>
<dbReference type="PRINTS" id="PR00344">
    <property type="entry name" value="BCTRLSENSOR"/>
</dbReference>
<dbReference type="GO" id="GO:0005524">
    <property type="term" value="F:ATP binding"/>
    <property type="evidence" value="ECO:0007669"/>
    <property type="project" value="UniProtKB-KW"/>
</dbReference>
<comment type="catalytic activity">
    <reaction evidence="1">
        <text>ATP + protein L-histidine = ADP + protein N-phospho-L-histidine.</text>
        <dbReference type="EC" id="2.7.13.3"/>
    </reaction>
</comment>
<feature type="coiled-coil region" evidence="15">
    <location>
        <begin position="354"/>
        <end position="388"/>
    </location>
</feature>
<evidence type="ECO:0000256" key="15">
    <source>
        <dbReference type="SAM" id="Coils"/>
    </source>
</evidence>
<keyword evidence="6" id="KW-0597">Phosphoprotein</keyword>
<feature type="transmembrane region" description="Helical" evidence="16">
    <location>
        <begin position="310"/>
        <end position="331"/>
    </location>
</feature>
<evidence type="ECO:0000256" key="2">
    <source>
        <dbReference type="ARBA" id="ARBA00004533"/>
    </source>
</evidence>
<dbReference type="PROSITE" id="PS50109">
    <property type="entry name" value="HIS_KIN"/>
    <property type="match status" value="1"/>
</dbReference>
<keyword evidence="12 16" id="KW-1133">Transmembrane helix</keyword>
<evidence type="ECO:0000256" key="10">
    <source>
        <dbReference type="ARBA" id="ARBA00022777"/>
    </source>
</evidence>
<dbReference type="GO" id="GO:0000155">
    <property type="term" value="F:phosphorelay sensor kinase activity"/>
    <property type="evidence" value="ECO:0007669"/>
    <property type="project" value="InterPro"/>
</dbReference>
<dbReference type="CDD" id="cd12914">
    <property type="entry name" value="PDC1_DGC_like"/>
    <property type="match status" value="1"/>
</dbReference>
<evidence type="ECO:0000256" key="14">
    <source>
        <dbReference type="ARBA" id="ARBA00023136"/>
    </source>
</evidence>
<keyword evidence="10" id="KW-0418">Kinase</keyword>
<evidence type="ECO:0000259" key="17">
    <source>
        <dbReference type="PROSITE" id="PS50109"/>
    </source>
</evidence>
<dbReference type="SUPFAM" id="SSF55874">
    <property type="entry name" value="ATPase domain of HSP90 chaperone/DNA topoisomerase II/histidine kinase"/>
    <property type="match status" value="1"/>
</dbReference>